<sequence length="78" mass="8745">KNGWDLFRLSRFGTGVLNEGAQVVPLIQVIANEGTVYRHFVKDRGVMVLVEVGTFWVPTTVIHMGALLASLPTLFWFQ</sequence>
<accession>A0A9P6KC22</accession>
<evidence type="ECO:0000313" key="3">
    <source>
        <dbReference type="Proteomes" id="UP000780801"/>
    </source>
</evidence>
<keyword evidence="1" id="KW-0472">Membrane</keyword>
<keyword evidence="1" id="KW-0812">Transmembrane</keyword>
<comment type="caution">
    <text evidence="2">The sequence shown here is derived from an EMBL/GenBank/DDBJ whole genome shotgun (WGS) entry which is preliminary data.</text>
</comment>
<gene>
    <name evidence="2" type="ORF">BGW38_003642</name>
</gene>
<proteinExistence type="predicted"/>
<feature type="non-terminal residue" evidence="2">
    <location>
        <position position="78"/>
    </location>
</feature>
<feature type="transmembrane region" description="Helical" evidence="1">
    <location>
        <begin position="55"/>
        <end position="77"/>
    </location>
</feature>
<dbReference type="OrthoDB" id="2448606at2759"/>
<name>A0A9P6KC22_9FUNG</name>
<evidence type="ECO:0000313" key="2">
    <source>
        <dbReference type="EMBL" id="KAF9579909.1"/>
    </source>
</evidence>
<dbReference type="Proteomes" id="UP000780801">
    <property type="component" value="Unassembled WGS sequence"/>
</dbReference>
<reference evidence="2" key="1">
    <citation type="journal article" date="2020" name="Fungal Divers.">
        <title>Resolving the Mortierellaceae phylogeny through synthesis of multi-gene phylogenetics and phylogenomics.</title>
        <authorList>
            <person name="Vandepol N."/>
            <person name="Liber J."/>
            <person name="Desiro A."/>
            <person name="Na H."/>
            <person name="Kennedy M."/>
            <person name="Barry K."/>
            <person name="Grigoriev I.V."/>
            <person name="Miller A.N."/>
            <person name="O'Donnell K."/>
            <person name="Stajich J.E."/>
            <person name="Bonito G."/>
        </authorList>
    </citation>
    <scope>NUCLEOTIDE SEQUENCE</scope>
    <source>
        <strain evidence="2">KOD1015</strain>
    </source>
</reference>
<organism evidence="2 3">
    <name type="scientific">Lunasporangiospora selenospora</name>
    <dbReference type="NCBI Taxonomy" id="979761"/>
    <lineage>
        <taxon>Eukaryota</taxon>
        <taxon>Fungi</taxon>
        <taxon>Fungi incertae sedis</taxon>
        <taxon>Mucoromycota</taxon>
        <taxon>Mortierellomycotina</taxon>
        <taxon>Mortierellomycetes</taxon>
        <taxon>Mortierellales</taxon>
        <taxon>Mortierellaceae</taxon>
        <taxon>Lunasporangiospora</taxon>
    </lineage>
</organism>
<dbReference type="EMBL" id="JAABOA010002408">
    <property type="protein sequence ID" value="KAF9579909.1"/>
    <property type="molecule type" value="Genomic_DNA"/>
</dbReference>
<keyword evidence="1" id="KW-1133">Transmembrane helix</keyword>
<dbReference type="AlphaFoldDB" id="A0A9P6KC22"/>
<keyword evidence="3" id="KW-1185">Reference proteome</keyword>
<feature type="non-terminal residue" evidence="2">
    <location>
        <position position="1"/>
    </location>
</feature>
<protein>
    <submittedName>
        <fullName evidence="2">Uncharacterized protein</fullName>
    </submittedName>
</protein>
<evidence type="ECO:0000256" key="1">
    <source>
        <dbReference type="SAM" id="Phobius"/>
    </source>
</evidence>